<dbReference type="InterPro" id="IPR043019">
    <property type="entry name" value="GrlR_sf"/>
</dbReference>
<evidence type="ECO:0000256" key="1">
    <source>
        <dbReference type="SAM" id="MobiDB-lite"/>
    </source>
</evidence>
<accession>A0A6P1BN28</accession>
<comment type="caution">
    <text evidence="2">The sequence shown here is derived from an EMBL/GenBank/DDBJ whole genome shotgun (WGS) entry which is preliminary data.</text>
</comment>
<feature type="compositionally biased region" description="Low complexity" evidence="1">
    <location>
        <begin position="123"/>
        <end position="132"/>
    </location>
</feature>
<gene>
    <name evidence="2" type="ORF">FNJ47_29200</name>
</gene>
<dbReference type="Proteomes" id="UP000468531">
    <property type="component" value="Unassembled WGS sequence"/>
</dbReference>
<proteinExistence type="predicted"/>
<dbReference type="EMBL" id="VKHP01000146">
    <property type="protein sequence ID" value="NEU99785.1"/>
    <property type="molecule type" value="Genomic_DNA"/>
</dbReference>
<organism evidence="2 3">
    <name type="scientific">Bradyrhizobium uaiense</name>
    <dbReference type="NCBI Taxonomy" id="2594946"/>
    <lineage>
        <taxon>Bacteria</taxon>
        <taxon>Pseudomonadati</taxon>
        <taxon>Pseudomonadota</taxon>
        <taxon>Alphaproteobacteria</taxon>
        <taxon>Hyphomicrobiales</taxon>
        <taxon>Nitrobacteraceae</taxon>
        <taxon>Bradyrhizobium</taxon>
    </lineage>
</organism>
<feature type="region of interest" description="Disordered" evidence="1">
    <location>
        <begin position="108"/>
        <end position="140"/>
    </location>
</feature>
<reference evidence="2 3" key="1">
    <citation type="journal article" date="2020" name="Arch. Microbiol.">
        <title>Bradyrhizobium uaiense sp. nov., a new highly efficient cowpea symbiont.</title>
        <authorList>
            <person name="Cabral Michel D."/>
            <person name="Azarias Guimaraes A."/>
            <person name="Martins da Costa E."/>
            <person name="Soares de Carvalho T."/>
            <person name="Balsanelli E."/>
            <person name="Willems A."/>
            <person name="Maltempi de Souza E."/>
            <person name="de Souza Moreira F.M."/>
        </authorList>
    </citation>
    <scope>NUCLEOTIDE SEQUENCE [LARGE SCALE GENOMIC DNA]</scope>
    <source>
        <strain evidence="2 3">UFLA 03-164</strain>
    </source>
</reference>
<keyword evidence="3" id="KW-1185">Reference proteome</keyword>
<protein>
    <recommendedName>
        <fullName evidence="4">T3SS negative regulator,GrlR</fullName>
    </recommendedName>
</protein>
<sequence>METGSMLKNGTYAAWFRTSLADGTGIVHVADGRLWGSDAIMLYSGTYEVDGERFSAVLTARRHSEGHATVFGTDDLVVRLEGAFSGAIATCTGRADAVPDLAFEVTLMPSHDAPPEPPPDLPLPKFDPSKLPKLPKRSGR</sequence>
<name>A0A6P1BN28_9BRAD</name>
<dbReference type="AlphaFoldDB" id="A0A6P1BN28"/>
<evidence type="ECO:0000313" key="3">
    <source>
        <dbReference type="Proteomes" id="UP000468531"/>
    </source>
</evidence>
<evidence type="ECO:0008006" key="4">
    <source>
        <dbReference type="Google" id="ProtNLM"/>
    </source>
</evidence>
<dbReference type="Gene3D" id="2.40.128.380">
    <property type="entry name" value="T3SS negative regulator GrlR"/>
    <property type="match status" value="1"/>
</dbReference>
<evidence type="ECO:0000313" key="2">
    <source>
        <dbReference type="EMBL" id="NEU99785.1"/>
    </source>
</evidence>